<evidence type="ECO:0000256" key="8">
    <source>
        <dbReference type="ARBA" id="ARBA00023136"/>
    </source>
</evidence>
<evidence type="ECO:0000256" key="6">
    <source>
        <dbReference type="ARBA" id="ARBA00022847"/>
    </source>
</evidence>
<evidence type="ECO:0000313" key="11">
    <source>
        <dbReference type="EMBL" id="CAI8592728.1"/>
    </source>
</evidence>
<dbReference type="PROSITE" id="PS50850">
    <property type="entry name" value="MFS"/>
    <property type="match status" value="1"/>
</dbReference>
<dbReference type="InterPro" id="IPR044778">
    <property type="entry name" value="MFS_STP/MST-like_plant"/>
</dbReference>
<dbReference type="InterPro" id="IPR005828">
    <property type="entry name" value="MFS_sugar_transport-like"/>
</dbReference>
<dbReference type="InterPro" id="IPR036259">
    <property type="entry name" value="MFS_trans_sf"/>
</dbReference>
<evidence type="ECO:0000256" key="2">
    <source>
        <dbReference type="ARBA" id="ARBA00010992"/>
    </source>
</evidence>
<dbReference type="EMBL" id="OX451735">
    <property type="protein sequence ID" value="CAI8592728.1"/>
    <property type="molecule type" value="Genomic_DNA"/>
</dbReference>
<evidence type="ECO:0000256" key="5">
    <source>
        <dbReference type="ARBA" id="ARBA00022692"/>
    </source>
</evidence>
<evidence type="ECO:0000313" key="12">
    <source>
        <dbReference type="Proteomes" id="UP001157006"/>
    </source>
</evidence>
<dbReference type="PANTHER" id="PTHR23500:SF460">
    <property type="entry name" value="SUGAR TRANSPORT PROTEIN 11"/>
    <property type="match status" value="1"/>
</dbReference>
<keyword evidence="8 9" id="KW-0472">Membrane</keyword>
<keyword evidence="5 9" id="KW-0812">Transmembrane</keyword>
<accession>A0AAV0Z5N7</accession>
<gene>
    <name evidence="11" type="ORF">VFH_I055720</name>
</gene>
<dbReference type="Gene3D" id="1.20.1250.20">
    <property type="entry name" value="MFS general substrate transporter like domains"/>
    <property type="match status" value="2"/>
</dbReference>
<feature type="transmembrane region" description="Helical" evidence="9">
    <location>
        <begin position="45"/>
        <end position="74"/>
    </location>
</feature>
<evidence type="ECO:0000256" key="3">
    <source>
        <dbReference type="ARBA" id="ARBA00022448"/>
    </source>
</evidence>
<evidence type="ECO:0000256" key="4">
    <source>
        <dbReference type="ARBA" id="ARBA00022597"/>
    </source>
</evidence>
<feature type="transmembrane region" description="Helical" evidence="9">
    <location>
        <begin position="95"/>
        <end position="118"/>
    </location>
</feature>
<dbReference type="GO" id="GO:0015145">
    <property type="term" value="F:monosaccharide transmembrane transporter activity"/>
    <property type="evidence" value="ECO:0007669"/>
    <property type="project" value="InterPro"/>
</dbReference>
<feature type="transmembrane region" description="Helical" evidence="9">
    <location>
        <begin position="326"/>
        <end position="344"/>
    </location>
</feature>
<comment type="similarity">
    <text evidence="2">Belongs to the major facilitator superfamily. Sugar transporter (TC 2.A.1.1) family.</text>
</comment>
<dbReference type="CDD" id="cd17361">
    <property type="entry name" value="MFS_STP"/>
    <property type="match status" value="1"/>
</dbReference>
<keyword evidence="3" id="KW-0813">Transport</keyword>
<evidence type="ECO:0000256" key="9">
    <source>
        <dbReference type="SAM" id="Phobius"/>
    </source>
</evidence>
<name>A0AAV0Z5N7_VICFA</name>
<feature type="transmembrane region" description="Helical" evidence="9">
    <location>
        <begin position="284"/>
        <end position="306"/>
    </location>
</feature>
<evidence type="ECO:0000259" key="10">
    <source>
        <dbReference type="PROSITE" id="PS50850"/>
    </source>
</evidence>
<dbReference type="InterPro" id="IPR020846">
    <property type="entry name" value="MFS_dom"/>
</dbReference>
<feature type="transmembrane region" description="Helical" evidence="9">
    <location>
        <begin position="251"/>
        <end position="272"/>
    </location>
</feature>
<evidence type="ECO:0000256" key="7">
    <source>
        <dbReference type="ARBA" id="ARBA00022989"/>
    </source>
</evidence>
<dbReference type="Proteomes" id="UP001157006">
    <property type="component" value="Chromosome 1S"/>
</dbReference>
<dbReference type="Pfam" id="PF00083">
    <property type="entry name" value="Sugar_tr"/>
    <property type="match status" value="1"/>
</dbReference>
<organism evidence="11 12">
    <name type="scientific">Vicia faba</name>
    <name type="common">Broad bean</name>
    <name type="synonym">Faba vulgaris</name>
    <dbReference type="NCBI Taxonomy" id="3906"/>
    <lineage>
        <taxon>Eukaryota</taxon>
        <taxon>Viridiplantae</taxon>
        <taxon>Streptophyta</taxon>
        <taxon>Embryophyta</taxon>
        <taxon>Tracheophyta</taxon>
        <taxon>Spermatophyta</taxon>
        <taxon>Magnoliopsida</taxon>
        <taxon>eudicotyledons</taxon>
        <taxon>Gunneridae</taxon>
        <taxon>Pentapetalae</taxon>
        <taxon>rosids</taxon>
        <taxon>fabids</taxon>
        <taxon>Fabales</taxon>
        <taxon>Fabaceae</taxon>
        <taxon>Papilionoideae</taxon>
        <taxon>50 kb inversion clade</taxon>
        <taxon>NPAAA clade</taxon>
        <taxon>Hologalegina</taxon>
        <taxon>IRL clade</taxon>
        <taxon>Fabeae</taxon>
        <taxon>Vicia</taxon>
    </lineage>
</organism>
<proteinExistence type="inferred from homology"/>
<dbReference type="AlphaFoldDB" id="A0AAV0Z5N7"/>
<evidence type="ECO:0000256" key="1">
    <source>
        <dbReference type="ARBA" id="ARBA00004141"/>
    </source>
</evidence>
<dbReference type="GO" id="GO:0015293">
    <property type="term" value="F:symporter activity"/>
    <property type="evidence" value="ECO:0007669"/>
    <property type="project" value="UniProtKB-KW"/>
</dbReference>
<keyword evidence="12" id="KW-1185">Reference proteome</keyword>
<dbReference type="SUPFAM" id="SSF103473">
    <property type="entry name" value="MFS general substrate transporter"/>
    <property type="match status" value="1"/>
</dbReference>
<dbReference type="GO" id="GO:0016020">
    <property type="term" value="C:membrane"/>
    <property type="evidence" value="ECO:0007669"/>
    <property type="project" value="UniProtKB-SubCell"/>
</dbReference>
<feature type="transmembrane region" description="Helical" evidence="9">
    <location>
        <begin position="218"/>
        <end position="239"/>
    </location>
</feature>
<feature type="transmembrane region" description="Helical" evidence="9">
    <location>
        <begin position="19"/>
        <end position="39"/>
    </location>
</feature>
<dbReference type="InterPro" id="IPR045262">
    <property type="entry name" value="STP/PLT_plant"/>
</dbReference>
<keyword evidence="6" id="KW-0769">Symport</keyword>
<keyword evidence="7 9" id="KW-1133">Transmembrane helix</keyword>
<dbReference type="PROSITE" id="PS00217">
    <property type="entry name" value="SUGAR_TRANSPORT_2"/>
    <property type="match status" value="1"/>
</dbReference>
<dbReference type="PROSITE" id="PS00216">
    <property type="entry name" value="SUGAR_TRANSPORT_1"/>
    <property type="match status" value="1"/>
</dbReference>
<protein>
    <recommendedName>
        <fullName evidence="10">Major facilitator superfamily (MFS) profile domain-containing protein</fullName>
    </recommendedName>
</protein>
<keyword evidence="4" id="KW-0762">Sugar transport</keyword>
<dbReference type="InterPro" id="IPR005829">
    <property type="entry name" value="Sugar_transporter_CS"/>
</dbReference>
<dbReference type="PRINTS" id="PR00171">
    <property type="entry name" value="SUGRTRNSPORT"/>
</dbReference>
<reference evidence="11 12" key="1">
    <citation type="submission" date="2023-01" db="EMBL/GenBank/DDBJ databases">
        <authorList>
            <person name="Kreplak J."/>
        </authorList>
    </citation>
    <scope>NUCLEOTIDE SEQUENCE [LARGE SCALE GENOMIC DNA]</scope>
</reference>
<feature type="transmembrane region" description="Helical" evidence="9">
    <location>
        <begin position="124"/>
        <end position="146"/>
    </location>
</feature>
<dbReference type="InterPro" id="IPR003663">
    <property type="entry name" value="Sugar/inositol_transpt"/>
</dbReference>
<feature type="domain" description="Major facilitator superfamily (MFS) profile" evidence="10">
    <location>
        <begin position="1"/>
        <end position="374"/>
    </location>
</feature>
<feature type="transmembrane region" description="Helical" evidence="9">
    <location>
        <begin position="351"/>
        <end position="371"/>
    </location>
</feature>
<dbReference type="PANTHER" id="PTHR23500">
    <property type="entry name" value="SOLUTE CARRIER FAMILY 2, FACILITATED GLUCOSE TRANSPORTER"/>
    <property type="match status" value="1"/>
</dbReference>
<comment type="subcellular location">
    <subcellularLocation>
        <location evidence="1">Membrane</location>
        <topology evidence="1">Multi-pass membrane protein</topology>
    </subcellularLocation>
</comment>
<sequence length="408" mass="45076">MAGGVLVASINGRKYEGNVTMFVLVTCLVAAMGGLLFGYDLGGLFFLVGALLNGFAVNIEMLIIGRILLGFGVGYCNQSVLMYLYEMAPAKIRGALNMGFQMMITIGILGANIINYFTSNLESGWRISLGIGVVPAILLCIGSFFLGDTPNSMIERGQKEEAKKMLQKIRGIDNVDEEFQDLIDASEEGKKQLTGINVIMFYAPIFFKTLGFENNASLMSAVITGGVNVLATFVSIFTVDKFGRKILFLEGGVQMFICQIIVGSMITIKFGVSGEGSFTHIEANLLLFFICLYVSAFAWSWGPLGWLVPSEICSLEVRSTGQATNVAVNMLFIFFIAQVFLTMLCHLKFGLFFFFAGFVLIMTIFIVIFFPETNNVPIEEMNKVWKCQWFWTKFVPDVVVDQDHKVVA</sequence>